<keyword evidence="3" id="KW-1185">Reference proteome</keyword>
<feature type="compositionally biased region" description="Low complexity" evidence="1">
    <location>
        <begin position="52"/>
        <end position="71"/>
    </location>
</feature>
<feature type="compositionally biased region" description="Basic and acidic residues" evidence="1">
    <location>
        <begin position="231"/>
        <end position="242"/>
    </location>
</feature>
<accession>A0A9W8JYI3</accession>
<sequence>MSSKAGGLYGGIRFSSGSYQSAFSTADSAPLKPTEEPKPTEAPKAQADEPTRATTEAATGPPAAAGATGTGKSTAAWSAALAFAPMRRPQAQKAKMVAATATPRLPAGASILSALPGSTPAAAALSSTAVVFAPPALVDTSNPPAAPETQAATTQGWGRKVKPPSMILEEDVNGFQNKQRKKPAKGKGKKNKNAPVVPTWDPYELYDPLRPNDYNEYKIWRTKERIERRERLHDQRRQEDRKRSRKSASYSDSEATGSEGDERPRKTGNIRISTALLTPRIQCSILQADMILLIIGQEAIQRMNAKTFPPVMLLLLCWIKI</sequence>
<organism evidence="2 3">
    <name type="scientific">Agrocybe chaxingu</name>
    <dbReference type="NCBI Taxonomy" id="84603"/>
    <lineage>
        <taxon>Eukaryota</taxon>
        <taxon>Fungi</taxon>
        <taxon>Dikarya</taxon>
        <taxon>Basidiomycota</taxon>
        <taxon>Agaricomycotina</taxon>
        <taxon>Agaricomycetes</taxon>
        <taxon>Agaricomycetidae</taxon>
        <taxon>Agaricales</taxon>
        <taxon>Agaricineae</taxon>
        <taxon>Strophariaceae</taxon>
        <taxon>Agrocybe</taxon>
    </lineage>
</organism>
<feature type="region of interest" description="Disordered" evidence="1">
    <location>
        <begin position="23"/>
        <end position="71"/>
    </location>
</feature>
<reference evidence="2" key="1">
    <citation type="submission" date="2022-07" db="EMBL/GenBank/DDBJ databases">
        <title>Genome Sequence of Agrocybe chaxingu.</title>
        <authorList>
            <person name="Buettner E."/>
        </authorList>
    </citation>
    <scope>NUCLEOTIDE SEQUENCE</scope>
    <source>
        <strain evidence="2">MP-N11</strain>
    </source>
</reference>
<proteinExistence type="predicted"/>
<gene>
    <name evidence="2" type="ORF">NLJ89_g7814</name>
</gene>
<feature type="region of interest" description="Disordered" evidence="1">
    <location>
        <begin position="231"/>
        <end position="267"/>
    </location>
</feature>
<dbReference type="EMBL" id="JANKHO010000978">
    <property type="protein sequence ID" value="KAJ3504673.1"/>
    <property type="molecule type" value="Genomic_DNA"/>
</dbReference>
<dbReference type="OrthoDB" id="5411533at2759"/>
<evidence type="ECO:0000256" key="1">
    <source>
        <dbReference type="SAM" id="MobiDB-lite"/>
    </source>
</evidence>
<feature type="compositionally biased region" description="Basic residues" evidence="1">
    <location>
        <begin position="178"/>
        <end position="192"/>
    </location>
</feature>
<name>A0A9W8JYI3_9AGAR</name>
<evidence type="ECO:0000313" key="2">
    <source>
        <dbReference type="EMBL" id="KAJ3504673.1"/>
    </source>
</evidence>
<feature type="compositionally biased region" description="Polar residues" evidence="1">
    <location>
        <begin position="247"/>
        <end position="256"/>
    </location>
</feature>
<dbReference type="Proteomes" id="UP001148786">
    <property type="component" value="Unassembled WGS sequence"/>
</dbReference>
<feature type="region of interest" description="Disordered" evidence="1">
    <location>
        <begin position="141"/>
        <end position="202"/>
    </location>
</feature>
<dbReference type="AlphaFoldDB" id="A0A9W8JYI3"/>
<protein>
    <submittedName>
        <fullName evidence="2">Uncharacterized protein</fullName>
    </submittedName>
</protein>
<evidence type="ECO:0000313" key="3">
    <source>
        <dbReference type="Proteomes" id="UP001148786"/>
    </source>
</evidence>
<feature type="compositionally biased region" description="Basic and acidic residues" evidence="1">
    <location>
        <begin position="33"/>
        <end position="51"/>
    </location>
</feature>
<comment type="caution">
    <text evidence="2">The sequence shown here is derived from an EMBL/GenBank/DDBJ whole genome shotgun (WGS) entry which is preliminary data.</text>
</comment>